<dbReference type="NCBIfam" id="NF041644">
    <property type="entry name" value="CBO0543_fam"/>
    <property type="match status" value="1"/>
</dbReference>
<evidence type="ECO:0000313" key="2">
    <source>
        <dbReference type="EMBL" id="MBE4909151.1"/>
    </source>
</evidence>
<keyword evidence="3" id="KW-1185">Reference proteome</keyword>
<feature type="transmembrane region" description="Helical" evidence="1">
    <location>
        <begin position="36"/>
        <end position="56"/>
    </location>
</feature>
<feature type="transmembrane region" description="Helical" evidence="1">
    <location>
        <begin position="12"/>
        <end position="30"/>
    </location>
</feature>
<feature type="transmembrane region" description="Helical" evidence="1">
    <location>
        <begin position="104"/>
        <end position="121"/>
    </location>
</feature>
<reference evidence="2 3" key="1">
    <citation type="submission" date="2020-10" db="EMBL/GenBank/DDBJ databases">
        <title>Bacillus sp. HD4P25, an endophyte from a halophyte.</title>
        <authorList>
            <person name="Sun J.-Q."/>
        </authorList>
    </citation>
    <scope>NUCLEOTIDE SEQUENCE [LARGE SCALE GENOMIC DNA]</scope>
    <source>
        <strain evidence="2 3">YIM 93174</strain>
    </source>
</reference>
<comment type="caution">
    <text evidence="2">The sequence shown here is derived from an EMBL/GenBank/DDBJ whole genome shotgun (WGS) entry which is preliminary data.</text>
</comment>
<organism evidence="2 3">
    <name type="scientific">Litchfieldia luteola</name>
    <dbReference type="NCBI Taxonomy" id="682179"/>
    <lineage>
        <taxon>Bacteria</taxon>
        <taxon>Bacillati</taxon>
        <taxon>Bacillota</taxon>
        <taxon>Bacilli</taxon>
        <taxon>Bacillales</taxon>
        <taxon>Bacillaceae</taxon>
        <taxon>Litchfieldia</taxon>
    </lineage>
</organism>
<evidence type="ECO:0000256" key="1">
    <source>
        <dbReference type="SAM" id="Phobius"/>
    </source>
</evidence>
<dbReference type="RefSeq" id="WP_193537500.1">
    <property type="nucleotide sequence ID" value="NZ_JADCLJ010000021.1"/>
</dbReference>
<sequence>MLRSKNNQRDILILKIIWLLTIGLLFKYIPKNKIRNGIVAFLYKQIVTWLFGLLVVEKGLIKYPVRFFKKANKSSFSFEYFIYPAICAIFNLNYPEEKNKFIKLLYYIFHSGAITTFEVLAERYTNTIKYVKWKWYWSFITIGITYYSSRLFYRWFYKEEFKNKLKQS</sequence>
<dbReference type="InterPro" id="IPR048147">
    <property type="entry name" value="CBO0543-like"/>
</dbReference>
<dbReference type="Proteomes" id="UP001516662">
    <property type="component" value="Unassembled WGS sequence"/>
</dbReference>
<feature type="transmembrane region" description="Helical" evidence="1">
    <location>
        <begin position="76"/>
        <end position="92"/>
    </location>
</feature>
<accession>A0ABR9QL62</accession>
<name>A0ABR9QL62_9BACI</name>
<proteinExistence type="predicted"/>
<feature type="transmembrane region" description="Helical" evidence="1">
    <location>
        <begin position="133"/>
        <end position="153"/>
    </location>
</feature>
<evidence type="ECO:0000313" key="3">
    <source>
        <dbReference type="Proteomes" id="UP001516662"/>
    </source>
</evidence>
<keyword evidence="1" id="KW-0472">Membrane</keyword>
<keyword evidence="1" id="KW-1133">Transmembrane helix</keyword>
<keyword evidence="1" id="KW-0812">Transmembrane</keyword>
<dbReference type="EMBL" id="JADCLJ010000021">
    <property type="protein sequence ID" value="MBE4909151.1"/>
    <property type="molecule type" value="Genomic_DNA"/>
</dbReference>
<protein>
    <submittedName>
        <fullName evidence="2">Uncharacterized protein</fullName>
    </submittedName>
</protein>
<gene>
    <name evidence="2" type="ORF">IMZ08_13875</name>
</gene>